<protein>
    <recommendedName>
        <fullName evidence="9">TF-B3 domain-containing protein</fullName>
    </recommendedName>
</protein>
<evidence type="ECO:0008006" key="9">
    <source>
        <dbReference type="Google" id="ProtNLM"/>
    </source>
</evidence>
<dbReference type="EMBL" id="JAUUTY010000003">
    <property type="protein sequence ID" value="KAK1660826.1"/>
    <property type="molecule type" value="Genomic_DNA"/>
</dbReference>
<feature type="region of interest" description="Disordered" evidence="6">
    <location>
        <begin position="17"/>
        <end position="40"/>
    </location>
</feature>
<evidence type="ECO:0000313" key="8">
    <source>
        <dbReference type="Proteomes" id="UP001231189"/>
    </source>
</evidence>
<evidence type="ECO:0000256" key="3">
    <source>
        <dbReference type="ARBA" id="ARBA00023125"/>
    </source>
</evidence>
<evidence type="ECO:0000256" key="6">
    <source>
        <dbReference type="SAM" id="MobiDB-lite"/>
    </source>
</evidence>
<reference evidence="7" key="1">
    <citation type="submission" date="2023-07" db="EMBL/GenBank/DDBJ databases">
        <title>A chromosome-level genome assembly of Lolium multiflorum.</title>
        <authorList>
            <person name="Chen Y."/>
            <person name="Copetti D."/>
            <person name="Kolliker R."/>
            <person name="Studer B."/>
        </authorList>
    </citation>
    <scope>NUCLEOTIDE SEQUENCE</scope>
    <source>
        <strain evidence="7">02402/16</strain>
        <tissue evidence="7">Leaf</tissue>
    </source>
</reference>
<evidence type="ECO:0000256" key="2">
    <source>
        <dbReference type="ARBA" id="ARBA00023015"/>
    </source>
</evidence>
<evidence type="ECO:0000256" key="5">
    <source>
        <dbReference type="ARBA" id="ARBA00023242"/>
    </source>
</evidence>
<keyword evidence="5" id="KW-0539">Nucleus</keyword>
<dbReference type="GO" id="GO:0005634">
    <property type="term" value="C:nucleus"/>
    <property type="evidence" value="ECO:0007669"/>
    <property type="project" value="UniProtKB-SubCell"/>
</dbReference>
<dbReference type="AlphaFoldDB" id="A0AAD8SM73"/>
<dbReference type="GO" id="GO:0003677">
    <property type="term" value="F:DNA binding"/>
    <property type="evidence" value="ECO:0007669"/>
    <property type="project" value="UniProtKB-KW"/>
</dbReference>
<comment type="subcellular location">
    <subcellularLocation>
        <location evidence="1">Nucleus</location>
    </subcellularLocation>
</comment>
<gene>
    <name evidence="7" type="ORF">QYE76_048985</name>
</gene>
<name>A0AAD8SM73_LOLMU</name>
<dbReference type="InterPro" id="IPR015300">
    <property type="entry name" value="DNA-bd_pseudobarrel_sf"/>
</dbReference>
<keyword evidence="8" id="KW-1185">Reference proteome</keyword>
<comment type="caution">
    <text evidence="7">The sequence shown here is derived from an EMBL/GenBank/DDBJ whole genome shotgun (WGS) entry which is preliminary data.</text>
</comment>
<evidence type="ECO:0000313" key="7">
    <source>
        <dbReference type="EMBL" id="KAK1660826.1"/>
    </source>
</evidence>
<organism evidence="7 8">
    <name type="scientific">Lolium multiflorum</name>
    <name type="common">Italian ryegrass</name>
    <name type="synonym">Lolium perenne subsp. multiflorum</name>
    <dbReference type="NCBI Taxonomy" id="4521"/>
    <lineage>
        <taxon>Eukaryota</taxon>
        <taxon>Viridiplantae</taxon>
        <taxon>Streptophyta</taxon>
        <taxon>Embryophyta</taxon>
        <taxon>Tracheophyta</taxon>
        <taxon>Spermatophyta</taxon>
        <taxon>Magnoliopsida</taxon>
        <taxon>Liliopsida</taxon>
        <taxon>Poales</taxon>
        <taxon>Poaceae</taxon>
        <taxon>BOP clade</taxon>
        <taxon>Pooideae</taxon>
        <taxon>Poodae</taxon>
        <taxon>Poeae</taxon>
        <taxon>Poeae Chloroplast Group 2 (Poeae type)</taxon>
        <taxon>Loliodinae</taxon>
        <taxon>Loliinae</taxon>
        <taxon>Lolium</taxon>
    </lineage>
</organism>
<evidence type="ECO:0000256" key="1">
    <source>
        <dbReference type="ARBA" id="ARBA00004123"/>
    </source>
</evidence>
<keyword evidence="3" id="KW-0238">DNA-binding</keyword>
<sequence>MPSGAVQVCPVRPAADRLARQARSPRTLDIRTSSPGGPAVPVTARLETGRPGVGGPGCGPALSGAKSEAEAELAAVVVAAAERHARRRLPRCRLHRRRWTWSRACCSSSSSSSRATHAASGGCADSFAEYVAAAPHTMHLREAACDYYLWIIDVIYDARGKMYLNIGWEKFARHHSLEAGFILLFSYLVRGHERQGLRRDALPPGLPRRTPTRRTVMMKSVVSLQRIRTKFLDVRLSGRTNKGAILPLDFWVGVPSSVLS</sequence>
<keyword evidence="4" id="KW-0804">Transcription</keyword>
<dbReference type="Proteomes" id="UP001231189">
    <property type="component" value="Unassembled WGS sequence"/>
</dbReference>
<dbReference type="SUPFAM" id="SSF101936">
    <property type="entry name" value="DNA-binding pseudobarrel domain"/>
    <property type="match status" value="1"/>
</dbReference>
<keyword evidence="2" id="KW-0805">Transcription regulation</keyword>
<accession>A0AAD8SM73</accession>
<evidence type="ECO:0000256" key="4">
    <source>
        <dbReference type="ARBA" id="ARBA00023163"/>
    </source>
</evidence>
<proteinExistence type="predicted"/>
<dbReference type="Gene3D" id="2.40.330.10">
    <property type="entry name" value="DNA-binding pseudobarrel domain"/>
    <property type="match status" value="1"/>
</dbReference>